<evidence type="ECO:0000256" key="3">
    <source>
        <dbReference type="ARBA" id="ARBA00023163"/>
    </source>
</evidence>
<name>A0A078KJU4_9FIRM</name>
<evidence type="ECO:0000256" key="1">
    <source>
        <dbReference type="ARBA" id="ARBA00023015"/>
    </source>
</evidence>
<dbReference type="PANTHER" id="PTHR44846:SF1">
    <property type="entry name" value="MANNOSYL-D-GLYCERATE TRANSPORT_METABOLISM SYSTEM REPRESSOR MNGR-RELATED"/>
    <property type="match status" value="1"/>
</dbReference>
<dbReference type="EMBL" id="LM995447">
    <property type="protein sequence ID" value="CDZ23886.1"/>
    <property type="molecule type" value="Genomic_DNA"/>
</dbReference>
<dbReference type="InterPro" id="IPR000524">
    <property type="entry name" value="Tscrpt_reg_HTH_GntR"/>
</dbReference>
<dbReference type="InterPro" id="IPR036388">
    <property type="entry name" value="WH-like_DNA-bd_sf"/>
</dbReference>
<keyword evidence="1" id="KW-0805">Transcription regulation</keyword>
<organism evidence="5 6">
    <name type="scientific">[Clostridium] cellulosi</name>
    <dbReference type="NCBI Taxonomy" id="29343"/>
    <lineage>
        <taxon>Bacteria</taxon>
        <taxon>Bacillati</taxon>
        <taxon>Bacillota</taxon>
        <taxon>Clostridia</taxon>
        <taxon>Eubacteriales</taxon>
        <taxon>Oscillospiraceae</taxon>
        <taxon>Oscillospiraceae incertae sedis</taxon>
    </lineage>
</organism>
<dbReference type="CDD" id="cd07377">
    <property type="entry name" value="WHTH_GntR"/>
    <property type="match status" value="1"/>
</dbReference>
<evidence type="ECO:0000259" key="4">
    <source>
        <dbReference type="PROSITE" id="PS50949"/>
    </source>
</evidence>
<dbReference type="AlphaFoldDB" id="A0A078KJU4"/>
<evidence type="ECO:0000256" key="2">
    <source>
        <dbReference type="ARBA" id="ARBA00023125"/>
    </source>
</evidence>
<dbReference type="Pfam" id="PF00392">
    <property type="entry name" value="GntR"/>
    <property type="match status" value="1"/>
</dbReference>
<dbReference type="Pfam" id="PF07702">
    <property type="entry name" value="UTRA"/>
    <property type="match status" value="1"/>
</dbReference>
<dbReference type="PROSITE" id="PS50949">
    <property type="entry name" value="HTH_GNTR"/>
    <property type="match status" value="1"/>
</dbReference>
<dbReference type="GO" id="GO:0003677">
    <property type="term" value="F:DNA binding"/>
    <property type="evidence" value="ECO:0007669"/>
    <property type="project" value="UniProtKB-KW"/>
</dbReference>
<evidence type="ECO:0000313" key="5">
    <source>
        <dbReference type="EMBL" id="CDZ23886.1"/>
    </source>
</evidence>
<dbReference type="InterPro" id="IPR050679">
    <property type="entry name" value="Bact_HTH_transcr_reg"/>
</dbReference>
<dbReference type="KEGG" id="ccel:CCDG5_0757"/>
<feature type="domain" description="HTH gntR-type" evidence="4">
    <location>
        <begin position="5"/>
        <end position="73"/>
    </location>
</feature>
<accession>A0A078KJU4</accession>
<keyword evidence="3" id="KW-0804">Transcription</keyword>
<dbReference type="STRING" id="29343.CCDG5_0757"/>
<keyword evidence="2" id="KW-0238">DNA-binding</keyword>
<protein>
    <submittedName>
        <fullName evidence="5">Transcriptional regulator, GntR family</fullName>
    </submittedName>
</protein>
<dbReference type="HOGENOM" id="CLU_063236_4_2_9"/>
<dbReference type="SMART" id="SM00345">
    <property type="entry name" value="HTH_GNTR"/>
    <property type="match status" value="1"/>
</dbReference>
<dbReference type="FunFam" id="1.10.10.10:FF:000079">
    <property type="entry name" value="GntR family transcriptional regulator"/>
    <property type="match status" value="1"/>
</dbReference>
<dbReference type="OrthoDB" id="457376at2"/>
<dbReference type="PATRIC" id="fig|29343.3.peg.794"/>
<dbReference type="PRINTS" id="PR00035">
    <property type="entry name" value="HTHGNTR"/>
</dbReference>
<dbReference type="InterPro" id="IPR036390">
    <property type="entry name" value="WH_DNA-bd_sf"/>
</dbReference>
<dbReference type="InterPro" id="IPR028978">
    <property type="entry name" value="Chorismate_lyase_/UTRA_dom_sf"/>
</dbReference>
<dbReference type="InterPro" id="IPR011663">
    <property type="entry name" value="UTRA"/>
</dbReference>
<sequence length="241" mass="28559">MLEMLPKYYVLKRKIVEMIDSEELKENDMIPSERELMEKYGFSRITVRKAIDDLVNEGYLYRVQGKGTYVKGDEFNQDLFQLTSCTEEIKRMGMKPTKKIIESGVIEADKVRQRRLQLEEGDKVFYAKRIYYADGEPLNYTTIYLPYKIFPDIEKFDWEKESVYDVMEKHYAVKILTAERTLEAVTVQNEVSDYLNMKENAPVLLFRGITFGRVNGAERPIETFKSFYRSDKMKFFIKQAR</sequence>
<dbReference type="SUPFAM" id="SSF64288">
    <property type="entry name" value="Chorismate lyase-like"/>
    <property type="match status" value="1"/>
</dbReference>
<evidence type="ECO:0000313" key="6">
    <source>
        <dbReference type="Proteomes" id="UP000032431"/>
    </source>
</evidence>
<dbReference type="SMART" id="SM00866">
    <property type="entry name" value="UTRA"/>
    <property type="match status" value="1"/>
</dbReference>
<dbReference type="Proteomes" id="UP000032431">
    <property type="component" value="Chromosome I"/>
</dbReference>
<dbReference type="PANTHER" id="PTHR44846">
    <property type="entry name" value="MANNOSYL-D-GLYCERATE TRANSPORT/METABOLISM SYSTEM REPRESSOR MNGR-RELATED"/>
    <property type="match status" value="1"/>
</dbReference>
<proteinExistence type="predicted"/>
<dbReference type="GO" id="GO:0045892">
    <property type="term" value="P:negative regulation of DNA-templated transcription"/>
    <property type="evidence" value="ECO:0007669"/>
    <property type="project" value="TreeGrafter"/>
</dbReference>
<reference evidence="6" key="1">
    <citation type="submission" date="2014-07" db="EMBL/GenBank/DDBJ databases">
        <authorList>
            <person name="Wibberg D."/>
        </authorList>
    </citation>
    <scope>NUCLEOTIDE SEQUENCE [LARGE SCALE GENOMIC DNA]</scope>
    <source>
        <strain evidence="6">DG5</strain>
    </source>
</reference>
<dbReference type="GO" id="GO:0003700">
    <property type="term" value="F:DNA-binding transcription factor activity"/>
    <property type="evidence" value="ECO:0007669"/>
    <property type="project" value="InterPro"/>
</dbReference>
<dbReference type="Gene3D" id="3.40.1410.10">
    <property type="entry name" value="Chorismate lyase-like"/>
    <property type="match status" value="1"/>
</dbReference>
<gene>
    <name evidence="5" type="ORF">CCDG5_0757</name>
</gene>
<keyword evidence="6" id="KW-1185">Reference proteome</keyword>
<dbReference type="Gene3D" id="1.10.10.10">
    <property type="entry name" value="Winged helix-like DNA-binding domain superfamily/Winged helix DNA-binding domain"/>
    <property type="match status" value="1"/>
</dbReference>
<dbReference type="SUPFAM" id="SSF46785">
    <property type="entry name" value="Winged helix' DNA-binding domain"/>
    <property type="match status" value="1"/>
</dbReference>